<evidence type="ECO:0000313" key="3">
    <source>
        <dbReference type="Proteomes" id="UP000271624"/>
    </source>
</evidence>
<organism evidence="2 3">
    <name type="scientific">Dulcicalothrix desertica PCC 7102</name>
    <dbReference type="NCBI Taxonomy" id="232991"/>
    <lineage>
        <taxon>Bacteria</taxon>
        <taxon>Bacillati</taxon>
        <taxon>Cyanobacteriota</taxon>
        <taxon>Cyanophyceae</taxon>
        <taxon>Nostocales</taxon>
        <taxon>Calotrichaceae</taxon>
        <taxon>Dulcicalothrix</taxon>
    </lineage>
</organism>
<name>A0A433UJZ4_9CYAN</name>
<dbReference type="OrthoDB" id="448523at2"/>
<dbReference type="Proteomes" id="UP000271624">
    <property type="component" value="Unassembled WGS sequence"/>
</dbReference>
<evidence type="ECO:0000256" key="1">
    <source>
        <dbReference type="SAM" id="MobiDB-lite"/>
    </source>
</evidence>
<comment type="caution">
    <text evidence="2">The sequence shown here is derived from an EMBL/GenBank/DDBJ whole genome shotgun (WGS) entry which is preliminary data.</text>
</comment>
<feature type="region of interest" description="Disordered" evidence="1">
    <location>
        <begin position="83"/>
        <end position="103"/>
    </location>
</feature>
<dbReference type="AlphaFoldDB" id="A0A433UJZ4"/>
<protein>
    <submittedName>
        <fullName evidence="2">Uncharacterized protein</fullName>
    </submittedName>
</protein>
<dbReference type="EMBL" id="RSCL01000050">
    <property type="protein sequence ID" value="RUS94193.1"/>
    <property type="molecule type" value="Genomic_DNA"/>
</dbReference>
<proteinExistence type="predicted"/>
<dbReference type="RefSeq" id="WP_127087318.1">
    <property type="nucleotide sequence ID" value="NZ_RSCL01000050.1"/>
</dbReference>
<evidence type="ECO:0000313" key="2">
    <source>
        <dbReference type="EMBL" id="RUS94193.1"/>
    </source>
</evidence>
<sequence length="337" mass="36436">MSNDSERNSAVNAAATNSIEHIQLQDLPVNAVRRLHKGGVRSGEPLRTRVEAQEMLNKIPPSQRAGIDSTEAGQNTQKYLSDKHASHVKPHSKGGSNHPKNIKWENAKDNIARGGKPMSWQEQMRLDAKWHFDNLAGGVKAGIKAAPFGTAIGAATTAPFSMLTNALRVIRGEISPQQAGVETLKDTLVGGAVGGTTAFAVTTVATMCPPIAIALTAVSPALAVIGTAGMIHEFFNILNEHKQVVRAYYESLTQQELGRLQEIENELIYEHKKNLEFLAKAKLVNEQITNRPILPGIEGAVKRYQESAAIAKSLGLTSAHSELLADFIPQLPPKNKK</sequence>
<keyword evidence="3" id="KW-1185">Reference proteome</keyword>
<gene>
    <name evidence="2" type="ORF">DSM106972_093900</name>
</gene>
<reference evidence="2" key="2">
    <citation type="journal article" date="2019" name="Genome Biol. Evol.">
        <title>Day and night: Metabolic profiles and evolutionary relationships of six axenic non-marine cyanobacteria.</title>
        <authorList>
            <person name="Will S.E."/>
            <person name="Henke P."/>
            <person name="Boedeker C."/>
            <person name="Huang S."/>
            <person name="Brinkmann H."/>
            <person name="Rohde M."/>
            <person name="Jarek M."/>
            <person name="Friedl T."/>
            <person name="Seufert S."/>
            <person name="Schumacher M."/>
            <person name="Overmann J."/>
            <person name="Neumann-Schaal M."/>
            <person name="Petersen J."/>
        </authorList>
    </citation>
    <scope>NUCLEOTIDE SEQUENCE [LARGE SCALE GENOMIC DNA]</scope>
    <source>
        <strain evidence="2">PCC 7102</strain>
    </source>
</reference>
<accession>A0A433UJZ4</accession>
<reference evidence="2" key="1">
    <citation type="submission" date="2018-12" db="EMBL/GenBank/DDBJ databases">
        <authorList>
            <person name="Will S."/>
            <person name="Neumann-Schaal M."/>
            <person name="Henke P."/>
        </authorList>
    </citation>
    <scope>NUCLEOTIDE SEQUENCE</scope>
    <source>
        <strain evidence="2">PCC 7102</strain>
    </source>
</reference>